<feature type="domain" description="Transposase IS200-like" evidence="1">
    <location>
        <begin position="33"/>
        <end position="179"/>
    </location>
</feature>
<reference evidence="2" key="1">
    <citation type="submission" date="2019-02" db="EMBL/GenBank/DDBJ databases">
        <authorList>
            <person name="Gruber-Vodicka R. H."/>
            <person name="Seah K. B. B."/>
        </authorList>
    </citation>
    <scope>NUCLEOTIDE SEQUENCE</scope>
    <source>
        <strain evidence="2">BECK_BZ197</strain>
    </source>
</reference>
<dbReference type="GO" id="GO:0006313">
    <property type="term" value="P:DNA transposition"/>
    <property type="evidence" value="ECO:0007669"/>
    <property type="project" value="InterPro"/>
</dbReference>
<accession>A0A450XWA0</accession>
<dbReference type="SMART" id="SM01321">
    <property type="entry name" value="Y1_Tnp"/>
    <property type="match status" value="1"/>
</dbReference>
<dbReference type="InterPro" id="IPR036515">
    <property type="entry name" value="Transposase_17_sf"/>
</dbReference>
<name>A0A450XWA0_9GAMM</name>
<dbReference type="PANTHER" id="PTHR36966:SF1">
    <property type="entry name" value="REP-ASSOCIATED TYROSINE TRANSPOSASE"/>
    <property type="match status" value="1"/>
</dbReference>
<protein>
    <recommendedName>
        <fullName evidence="1">Transposase IS200-like domain-containing protein</fullName>
    </recommendedName>
</protein>
<organism evidence="2">
    <name type="scientific">Candidatus Kentrum sp. MB</name>
    <dbReference type="NCBI Taxonomy" id="2138164"/>
    <lineage>
        <taxon>Bacteria</taxon>
        <taxon>Pseudomonadati</taxon>
        <taxon>Pseudomonadota</taxon>
        <taxon>Gammaproteobacteria</taxon>
        <taxon>Candidatus Kentrum</taxon>
    </lineage>
</organism>
<dbReference type="GO" id="GO:0004803">
    <property type="term" value="F:transposase activity"/>
    <property type="evidence" value="ECO:0007669"/>
    <property type="project" value="InterPro"/>
</dbReference>
<evidence type="ECO:0000259" key="1">
    <source>
        <dbReference type="SMART" id="SM01321"/>
    </source>
</evidence>
<dbReference type="NCBIfam" id="NF047646">
    <property type="entry name" value="REP_Tyr_transpos"/>
    <property type="match status" value="1"/>
</dbReference>
<gene>
    <name evidence="2" type="ORF">BECKMB1821G_GA0114241_11624</name>
</gene>
<dbReference type="PANTHER" id="PTHR36966">
    <property type="entry name" value="REP-ASSOCIATED TYROSINE TRANSPOSASE"/>
    <property type="match status" value="1"/>
</dbReference>
<dbReference type="InterPro" id="IPR002686">
    <property type="entry name" value="Transposase_17"/>
</dbReference>
<dbReference type="Gene3D" id="3.30.70.1290">
    <property type="entry name" value="Transposase IS200-like"/>
    <property type="match status" value="1"/>
</dbReference>
<evidence type="ECO:0000313" key="2">
    <source>
        <dbReference type="EMBL" id="VFK33517.1"/>
    </source>
</evidence>
<dbReference type="InterPro" id="IPR052715">
    <property type="entry name" value="RAYT_transposase"/>
</dbReference>
<dbReference type="EMBL" id="CAADFO010000162">
    <property type="protein sequence ID" value="VFK33517.1"/>
    <property type="molecule type" value="Genomic_DNA"/>
</dbReference>
<dbReference type="GO" id="GO:0043565">
    <property type="term" value="F:sequence-specific DNA binding"/>
    <property type="evidence" value="ECO:0007669"/>
    <property type="project" value="TreeGrafter"/>
</dbReference>
<sequence>MMRHIIPQTMEGVHLRRMLVSEANRIIDAVRFAHQHPTVVIFVGKTNDTISPDKDSRGDLFFYRELRRAPGESLVGRQHRSFAANLPQGQGYPSLPNRRHGCSARTPPLPVDPPQGDADYKTRWALIKAGFSRAISPGEQRSESRAKRGERGIWQRRYWEHMIRDDRDFEQHADYIHWNPVKHGWVERVRDWPYSSFHQHVRQGIYPTNWSDEPEITIDPGE</sequence>
<dbReference type="AlphaFoldDB" id="A0A450XWA0"/>
<proteinExistence type="predicted"/>
<dbReference type="SUPFAM" id="SSF143422">
    <property type="entry name" value="Transposase IS200-like"/>
    <property type="match status" value="1"/>
</dbReference>